<organism evidence="1 2">
    <name type="scientific">Deinococcus ruber</name>
    <dbReference type="NCBI Taxonomy" id="1848197"/>
    <lineage>
        <taxon>Bacteria</taxon>
        <taxon>Thermotogati</taxon>
        <taxon>Deinococcota</taxon>
        <taxon>Deinococci</taxon>
        <taxon>Deinococcales</taxon>
        <taxon>Deinococcaceae</taxon>
        <taxon>Deinococcus</taxon>
    </lineage>
</organism>
<evidence type="ECO:0000313" key="1">
    <source>
        <dbReference type="EMBL" id="GGR15652.1"/>
    </source>
</evidence>
<accession>A0A918F790</accession>
<reference evidence="1" key="1">
    <citation type="journal article" date="2014" name="Int. J. Syst. Evol. Microbiol.">
        <title>Complete genome sequence of Corynebacterium casei LMG S-19264T (=DSM 44701T), isolated from a smear-ripened cheese.</title>
        <authorList>
            <consortium name="US DOE Joint Genome Institute (JGI-PGF)"/>
            <person name="Walter F."/>
            <person name="Albersmeier A."/>
            <person name="Kalinowski J."/>
            <person name="Ruckert C."/>
        </authorList>
    </citation>
    <scope>NUCLEOTIDE SEQUENCE</scope>
    <source>
        <strain evidence="1">JCM 31311</strain>
    </source>
</reference>
<gene>
    <name evidence="1" type="ORF">GCM10008957_30490</name>
</gene>
<evidence type="ECO:0000313" key="2">
    <source>
        <dbReference type="Proteomes" id="UP000603865"/>
    </source>
</evidence>
<comment type="caution">
    <text evidence="1">The sequence shown here is derived from an EMBL/GenBank/DDBJ whole genome shotgun (WGS) entry which is preliminary data.</text>
</comment>
<keyword evidence="2" id="KW-1185">Reference proteome</keyword>
<reference evidence="1" key="2">
    <citation type="submission" date="2020-09" db="EMBL/GenBank/DDBJ databases">
        <authorList>
            <person name="Sun Q."/>
            <person name="Ohkuma M."/>
        </authorList>
    </citation>
    <scope>NUCLEOTIDE SEQUENCE</scope>
    <source>
        <strain evidence="1">JCM 31311</strain>
    </source>
</reference>
<protein>
    <submittedName>
        <fullName evidence="1">Uncharacterized protein</fullName>
    </submittedName>
</protein>
<dbReference type="AlphaFoldDB" id="A0A918F790"/>
<name>A0A918F790_9DEIO</name>
<dbReference type="Proteomes" id="UP000603865">
    <property type="component" value="Unassembled WGS sequence"/>
</dbReference>
<dbReference type="EMBL" id="BMQL01000018">
    <property type="protein sequence ID" value="GGR15652.1"/>
    <property type="molecule type" value="Genomic_DNA"/>
</dbReference>
<sequence length="123" mass="14185">MEGAAELRTALTFEPTLGSTGQVFEHRQWHPLWCAEQLIDGSGEAGRPPGILCLNEPNRDRFSRAGEVARVECGEDRTQRWASFKIRRRKERLHTWQHPGKQPDAQRCSLRKVQLLRLPLETE</sequence>
<proteinExistence type="predicted"/>